<dbReference type="InterPro" id="IPR010982">
    <property type="entry name" value="Lambda_DNA-bd_dom_sf"/>
</dbReference>
<dbReference type="CDD" id="cd00093">
    <property type="entry name" value="HTH_XRE"/>
    <property type="match status" value="1"/>
</dbReference>
<proteinExistence type="predicted"/>
<dbReference type="InterPro" id="IPR001387">
    <property type="entry name" value="Cro/C1-type_HTH"/>
</dbReference>
<dbReference type="OrthoDB" id="3608749at2"/>
<evidence type="ECO:0000313" key="2">
    <source>
        <dbReference type="EMBL" id="MQY30294.1"/>
    </source>
</evidence>
<dbReference type="EMBL" id="WEGI01000013">
    <property type="protein sequence ID" value="MQY30294.1"/>
    <property type="molecule type" value="Genomic_DNA"/>
</dbReference>
<evidence type="ECO:0000313" key="3">
    <source>
        <dbReference type="Proteomes" id="UP000431401"/>
    </source>
</evidence>
<evidence type="ECO:0000259" key="1">
    <source>
        <dbReference type="PROSITE" id="PS50943"/>
    </source>
</evidence>
<accession>A0A7K0DZL6</accession>
<dbReference type="Pfam" id="PF13560">
    <property type="entry name" value="HTH_31"/>
    <property type="match status" value="1"/>
</dbReference>
<dbReference type="Gene3D" id="1.10.260.40">
    <property type="entry name" value="lambda repressor-like DNA-binding domains"/>
    <property type="match status" value="1"/>
</dbReference>
<dbReference type="PANTHER" id="PTHR35010">
    <property type="entry name" value="BLL4672 PROTEIN-RELATED"/>
    <property type="match status" value="1"/>
</dbReference>
<protein>
    <recommendedName>
        <fullName evidence="1">HTH cro/C1-type domain-containing protein</fullName>
    </recommendedName>
</protein>
<dbReference type="Proteomes" id="UP000431401">
    <property type="component" value="Unassembled WGS sequence"/>
</dbReference>
<dbReference type="SUPFAM" id="SSF47413">
    <property type="entry name" value="lambda repressor-like DNA-binding domains"/>
    <property type="match status" value="1"/>
</dbReference>
<gene>
    <name evidence="2" type="ORF">NRB56_58960</name>
</gene>
<feature type="domain" description="HTH cro/C1-type" evidence="1">
    <location>
        <begin position="34"/>
        <end position="81"/>
    </location>
</feature>
<dbReference type="SMART" id="SM00530">
    <property type="entry name" value="HTH_XRE"/>
    <property type="match status" value="1"/>
</dbReference>
<dbReference type="PROSITE" id="PS50943">
    <property type="entry name" value="HTH_CROC1"/>
    <property type="match status" value="1"/>
</dbReference>
<comment type="caution">
    <text evidence="2">The sequence shown here is derived from an EMBL/GenBank/DDBJ whole genome shotgun (WGS) entry which is preliminary data.</text>
</comment>
<dbReference type="InterPro" id="IPR041413">
    <property type="entry name" value="MLTR_LBD"/>
</dbReference>
<organism evidence="2 3">
    <name type="scientific">Nocardia aurantia</name>
    <dbReference type="NCBI Taxonomy" id="2585199"/>
    <lineage>
        <taxon>Bacteria</taxon>
        <taxon>Bacillati</taxon>
        <taxon>Actinomycetota</taxon>
        <taxon>Actinomycetes</taxon>
        <taxon>Mycobacteriales</taxon>
        <taxon>Nocardiaceae</taxon>
        <taxon>Nocardia</taxon>
    </lineage>
</organism>
<sequence length="289" mass="32649">MDRDDLADFLRRRREQLQPADVGLLPGARRRTPGLRRDEVALLAGMSTDYYTRLEQSRGPRPSVQVLSALARALRLTDDERDHLFHLCGHTAPARGGDRHVGPGLLFLLNKLDDTPACVISDLGEVLTQNRMHMIMSGERIQHTGPDRYIAWRWFTDPEVRAKFPDDAERLARKHVSDLRATAARRAGDADVTELVSRLRATSPEFERLWSDHEVGVRLNDAKRIHDPRVGMLDLICETLVTPNATQKLLVYYPRPGSDAQEKLDLLRVIGTQSLSDESDSAERLLDHG</sequence>
<dbReference type="Pfam" id="PF17765">
    <property type="entry name" value="MLTR_LBD"/>
    <property type="match status" value="1"/>
</dbReference>
<dbReference type="Gene3D" id="3.30.450.180">
    <property type="match status" value="1"/>
</dbReference>
<dbReference type="AlphaFoldDB" id="A0A7K0DZL6"/>
<keyword evidence="3" id="KW-1185">Reference proteome</keyword>
<dbReference type="RefSeq" id="WP_153347535.1">
    <property type="nucleotide sequence ID" value="NZ_WEGI01000013.1"/>
</dbReference>
<dbReference type="GO" id="GO:0003677">
    <property type="term" value="F:DNA binding"/>
    <property type="evidence" value="ECO:0007669"/>
    <property type="project" value="InterPro"/>
</dbReference>
<name>A0A7K0DZL6_9NOCA</name>
<reference evidence="2 3" key="1">
    <citation type="submission" date="2019-10" db="EMBL/GenBank/DDBJ databases">
        <title>Nocardia macrotermitis sp. nov. and Nocardia aurantia sp. nov., isolated from the gut of fungus growing-termite Macrotermes natalensis.</title>
        <authorList>
            <person name="Benndorf R."/>
            <person name="Schwitalla J."/>
            <person name="Martin K."/>
            <person name="De Beer W."/>
            <person name="Kaster A.-K."/>
            <person name="Vollmers J."/>
            <person name="Poulsen M."/>
            <person name="Beemelmanns C."/>
        </authorList>
    </citation>
    <scope>NUCLEOTIDE SEQUENCE [LARGE SCALE GENOMIC DNA]</scope>
    <source>
        <strain evidence="2 3">RB56</strain>
    </source>
</reference>
<dbReference type="PANTHER" id="PTHR35010:SF2">
    <property type="entry name" value="BLL4672 PROTEIN"/>
    <property type="match status" value="1"/>
</dbReference>